<comment type="caution">
    <text evidence="3">The sequence shown here is derived from an EMBL/GenBank/DDBJ whole genome shotgun (WGS) entry which is preliminary data.</text>
</comment>
<keyword evidence="4" id="KW-1185">Reference proteome</keyword>
<sequence>MRPVELSSLAYAKMILHALKYPHCAVFGLLIGKKMEDDGVLCVDAIPVLHELAALTPAVEIALASVDNHCSKSSVQIVGVYFCNERLADNGLDSFAVRVAEKVLSNFAGAVLVQIENTLLSIDSSLPSTRIYTCDNKAWKSRTFDIENEEGTLAGVSKAIQAKLFREIADFENHLENTRNDCWNSIINNKLKRMFA</sequence>
<dbReference type="Proteomes" id="UP001608902">
    <property type="component" value="Unassembled WGS sequence"/>
</dbReference>
<protein>
    <recommendedName>
        <fullName evidence="2">MPN domain-containing protein</fullName>
    </recommendedName>
</protein>
<dbReference type="PANTHER" id="PTHR12941">
    <property type="entry name" value="ER MEMBRANE PROTEIN COMPLEX"/>
    <property type="match status" value="1"/>
</dbReference>
<dbReference type="AlphaFoldDB" id="A0ABD6EVZ1"/>
<evidence type="ECO:0000313" key="4">
    <source>
        <dbReference type="Proteomes" id="UP001608902"/>
    </source>
</evidence>
<dbReference type="PROSITE" id="PS50249">
    <property type="entry name" value="MPN"/>
    <property type="match status" value="1"/>
</dbReference>
<name>A0ABD6EVZ1_9BILA</name>
<dbReference type="InterPro" id="IPR005366">
    <property type="entry name" value="EMC8/9"/>
</dbReference>
<reference evidence="3 4" key="1">
    <citation type="submission" date="2024-08" db="EMBL/GenBank/DDBJ databases">
        <title>Gnathostoma spinigerum genome.</title>
        <authorList>
            <person name="Gonzalez-Bertolin B."/>
            <person name="Monzon S."/>
            <person name="Zaballos A."/>
            <person name="Jimenez P."/>
            <person name="Dekumyoy P."/>
            <person name="Varona S."/>
            <person name="Cuesta I."/>
            <person name="Sumanam S."/>
            <person name="Adisakwattana P."/>
            <person name="Gasser R.B."/>
            <person name="Hernandez-Gonzalez A."/>
            <person name="Young N.D."/>
            <person name="Perteguer M.J."/>
        </authorList>
    </citation>
    <scope>NUCLEOTIDE SEQUENCE [LARGE SCALE GENOMIC DNA]</scope>
    <source>
        <strain evidence="3">AL3</strain>
        <tissue evidence="3">Liver</tissue>
    </source>
</reference>
<dbReference type="Pfam" id="PF03665">
    <property type="entry name" value="UPF0172"/>
    <property type="match status" value="1"/>
</dbReference>
<dbReference type="InterPro" id="IPR037518">
    <property type="entry name" value="MPN"/>
</dbReference>
<organism evidence="3 4">
    <name type="scientific">Gnathostoma spinigerum</name>
    <dbReference type="NCBI Taxonomy" id="75299"/>
    <lineage>
        <taxon>Eukaryota</taxon>
        <taxon>Metazoa</taxon>
        <taxon>Ecdysozoa</taxon>
        <taxon>Nematoda</taxon>
        <taxon>Chromadorea</taxon>
        <taxon>Rhabditida</taxon>
        <taxon>Spirurina</taxon>
        <taxon>Gnathostomatomorpha</taxon>
        <taxon>Gnathostomatoidea</taxon>
        <taxon>Gnathostomatidae</taxon>
        <taxon>Gnathostoma</taxon>
    </lineage>
</organism>
<dbReference type="EMBL" id="JBGFUD010007629">
    <property type="protein sequence ID" value="MFH4981656.1"/>
    <property type="molecule type" value="Genomic_DNA"/>
</dbReference>
<feature type="domain" description="MPN" evidence="2">
    <location>
        <begin position="4"/>
        <end position="138"/>
    </location>
</feature>
<dbReference type="PANTHER" id="PTHR12941:SF10">
    <property type="entry name" value="ER MEMBRANE PROTEIN COMPLEX SUBUNIT 8_9 HOMOLOG"/>
    <property type="match status" value="1"/>
</dbReference>
<evidence type="ECO:0000259" key="2">
    <source>
        <dbReference type="PROSITE" id="PS50249"/>
    </source>
</evidence>
<evidence type="ECO:0000313" key="3">
    <source>
        <dbReference type="EMBL" id="MFH4981656.1"/>
    </source>
</evidence>
<dbReference type="CDD" id="cd08060">
    <property type="entry name" value="MPN_UPF0172"/>
    <property type="match status" value="1"/>
</dbReference>
<gene>
    <name evidence="3" type="ORF">AB6A40_008365</name>
</gene>
<accession>A0ABD6EVZ1</accession>
<comment type="similarity">
    <text evidence="1">Belongs to the EMC8/EMC9 family.</text>
</comment>
<dbReference type="Gene3D" id="3.40.140.10">
    <property type="entry name" value="Cytidine Deaminase, domain 2"/>
    <property type="match status" value="1"/>
</dbReference>
<proteinExistence type="inferred from homology"/>
<evidence type="ECO:0000256" key="1">
    <source>
        <dbReference type="ARBA" id="ARBA00007461"/>
    </source>
</evidence>